<feature type="domain" description="Branched-chain amino acid ATP-binding cassette transporter C-terminal" evidence="4">
    <location>
        <begin position="125"/>
        <end position="148"/>
    </location>
</feature>
<sequence>MTVRDNVAMAIMFGRSPRSLSTARRDAAGPLDVVGLGHLAGAYPDKLNLHQRQLLEIARALAADPKVLLLDEALAGLNPAEIDNAVEVIRRVHRSGVSIVIVEHLLRVVNQLATRIVVLDRGTRLADGDPREVLTDPAVVRAYLGKRAHA</sequence>
<protein>
    <recommendedName>
        <fullName evidence="4">Branched-chain amino acid ATP-binding cassette transporter C-terminal domain-containing protein</fullName>
    </recommendedName>
</protein>
<dbReference type="Proteomes" id="UP000503011">
    <property type="component" value="Chromosome"/>
</dbReference>
<keyword evidence="2" id="KW-0547">Nucleotide-binding</keyword>
<dbReference type="PANTHER" id="PTHR45772">
    <property type="entry name" value="CONSERVED COMPONENT OF ABC TRANSPORTER FOR NATURAL AMINO ACIDS-RELATED"/>
    <property type="match status" value="1"/>
</dbReference>
<keyword evidence="6" id="KW-1185">Reference proteome</keyword>
<dbReference type="SUPFAM" id="SSF52540">
    <property type="entry name" value="P-loop containing nucleoside triphosphate hydrolases"/>
    <property type="match status" value="1"/>
</dbReference>
<dbReference type="Gene3D" id="3.40.50.300">
    <property type="entry name" value="P-loop containing nucleotide triphosphate hydrolases"/>
    <property type="match status" value="1"/>
</dbReference>
<evidence type="ECO:0000259" key="4">
    <source>
        <dbReference type="Pfam" id="PF12399"/>
    </source>
</evidence>
<name>A0A6F8YW37_9ACTN</name>
<evidence type="ECO:0000256" key="2">
    <source>
        <dbReference type="ARBA" id="ARBA00022741"/>
    </source>
</evidence>
<dbReference type="EMBL" id="AP022871">
    <property type="protein sequence ID" value="BCB90266.1"/>
    <property type="molecule type" value="Genomic_DNA"/>
</dbReference>
<dbReference type="Pfam" id="PF12399">
    <property type="entry name" value="BCA_ABC_TP_C"/>
    <property type="match status" value="1"/>
</dbReference>
<dbReference type="PANTHER" id="PTHR45772:SF9">
    <property type="entry name" value="CONSERVED COMPONENT OF ABC TRANSPORTER FOR NATURAL AMINO ACIDS"/>
    <property type="match status" value="1"/>
</dbReference>
<evidence type="ECO:0000313" key="6">
    <source>
        <dbReference type="Proteomes" id="UP000503011"/>
    </source>
</evidence>
<proteinExistence type="predicted"/>
<reference evidence="5 6" key="1">
    <citation type="submission" date="2020-03" db="EMBL/GenBank/DDBJ databases">
        <title>Whole genome shotgun sequence of Phytohabitans suffuscus NBRC 105367.</title>
        <authorList>
            <person name="Komaki H."/>
            <person name="Tamura T."/>
        </authorList>
    </citation>
    <scope>NUCLEOTIDE SEQUENCE [LARGE SCALE GENOMIC DNA]</scope>
    <source>
        <strain evidence="5 6">NBRC 105367</strain>
    </source>
</reference>
<dbReference type="GO" id="GO:0005886">
    <property type="term" value="C:plasma membrane"/>
    <property type="evidence" value="ECO:0007669"/>
    <property type="project" value="TreeGrafter"/>
</dbReference>
<organism evidence="5 6">
    <name type="scientific">Phytohabitans suffuscus</name>
    <dbReference type="NCBI Taxonomy" id="624315"/>
    <lineage>
        <taxon>Bacteria</taxon>
        <taxon>Bacillati</taxon>
        <taxon>Actinomycetota</taxon>
        <taxon>Actinomycetes</taxon>
        <taxon>Micromonosporales</taxon>
        <taxon>Micromonosporaceae</taxon>
    </lineage>
</organism>
<evidence type="ECO:0000256" key="1">
    <source>
        <dbReference type="ARBA" id="ARBA00022448"/>
    </source>
</evidence>
<keyword evidence="3" id="KW-0067">ATP-binding</keyword>
<reference evidence="5 6" key="2">
    <citation type="submission" date="2020-03" db="EMBL/GenBank/DDBJ databases">
        <authorList>
            <person name="Ichikawa N."/>
            <person name="Kimura A."/>
            <person name="Kitahashi Y."/>
            <person name="Uohara A."/>
        </authorList>
    </citation>
    <scope>NUCLEOTIDE SEQUENCE [LARGE SCALE GENOMIC DNA]</scope>
    <source>
        <strain evidence="5 6">NBRC 105367</strain>
    </source>
</reference>
<accession>A0A6F8YW37</accession>
<keyword evidence="1" id="KW-0813">Transport</keyword>
<evidence type="ECO:0000313" key="5">
    <source>
        <dbReference type="EMBL" id="BCB90266.1"/>
    </source>
</evidence>
<dbReference type="AlphaFoldDB" id="A0A6F8YW37"/>
<dbReference type="InterPro" id="IPR051120">
    <property type="entry name" value="ABC_AA/LPS_Transport"/>
</dbReference>
<dbReference type="InterPro" id="IPR027417">
    <property type="entry name" value="P-loop_NTPase"/>
</dbReference>
<evidence type="ECO:0000256" key="3">
    <source>
        <dbReference type="ARBA" id="ARBA00022840"/>
    </source>
</evidence>
<gene>
    <name evidence="5" type="ORF">Psuf_075790</name>
</gene>
<dbReference type="GO" id="GO:0005524">
    <property type="term" value="F:ATP binding"/>
    <property type="evidence" value="ECO:0007669"/>
    <property type="project" value="UniProtKB-KW"/>
</dbReference>
<dbReference type="InterPro" id="IPR032823">
    <property type="entry name" value="BCA_ABC_TP_C"/>
</dbReference>
<dbReference type="KEGG" id="psuu:Psuf_075790"/>